<evidence type="ECO:0000256" key="6">
    <source>
        <dbReference type="SAM" id="Phobius"/>
    </source>
</evidence>
<name>A0ABR4MEI8_9PEZI</name>
<sequence>MKFGQKLQSESVPRWRIHNIDYNSLKYEIKVHTTKNQASAIVIPGSEDIALTRFENGFYEELQAQHERVGDFVSSKTDEIGHRLNYLTTCIHQLCMRFPKHGHDASPEKIAKRQRRFCKYEHELLRCGDDLHSLDRFIHAQVVAFRKILKKYQKWTGSCSLSARFRENILHDPKSFTRRDLTHLQSQYDVLLAELRETLPEDDIHPGSPESLSVDSQSISAVRSLPSPVTPQQHFASPQQPVHYWNEYDDGSEAGDHEEEYAIYINPDQEMEIPGFEFIKKTFARPLAKARSMLTLQSLRSNPGERAPLLGIFSSARPNYSADTDDDYTSSEELPTDGYATHYAAFPSIADQRATQKHNQVFLWVAIASFLVSFALIAITSALITTGRHKMRLEVEAGVTVGIITSLFSACVGFGISLTRTDRLLLWHHVSLWLSFLSICVLNGMLLVLVVEW</sequence>
<feature type="transmembrane region" description="Helical" evidence="6">
    <location>
        <begin position="430"/>
        <end position="451"/>
    </location>
</feature>
<feature type="transmembrane region" description="Helical" evidence="6">
    <location>
        <begin position="397"/>
        <end position="418"/>
    </location>
</feature>
<reference evidence="8 9" key="1">
    <citation type="submission" date="2020-05" db="EMBL/GenBank/DDBJ databases">
        <title>Ceratocystis lukuohia genome.</title>
        <authorList>
            <person name="Harrington T.C."/>
            <person name="Kim K."/>
            <person name="Mayers C.G."/>
        </authorList>
    </citation>
    <scope>NUCLEOTIDE SEQUENCE [LARGE SCALE GENOMIC DNA]</scope>
    <source>
        <strain evidence="8 9">C4212</strain>
    </source>
</reference>
<comment type="subcellular location">
    <subcellularLocation>
        <location evidence="1">Vacuole membrane</location>
        <topology evidence="1">Multi-pass membrane protein</topology>
    </subcellularLocation>
</comment>
<dbReference type="InterPro" id="IPR004331">
    <property type="entry name" value="SPX_dom"/>
</dbReference>
<dbReference type="PROSITE" id="PS51382">
    <property type="entry name" value="SPX"/>
    <property type="match status" value="1"/>
</dbReference>
<feature type="domain" description="SPX" evidence="7">
    <location>
        <begin position="1"/>
        <end position="166"/>
    </location>
</feature>
<dbReference type="EMBL" id="JABSNW010000006">
    <property type="protein sequence ID" value="KAL2886679.1"/>
    <property type="molecule type" value="Genomic_DNA"/>
</dbReference>
<dbReference type="GeneID" id="98119905"/>
<evidence type="ECO:0000256" key="2">
    <source>
        <dbReference type="ARBA" id="ARBA00022554"/>
    </source>
</evidence>
<dbReference type="RefSeq" id="XP_070857859.1">
    <property type="nucleotide sequence ID" value="XM_071003799.1"/>
</dbReference>
<evidence type="ECO:0000256" key="5">
    <source>
        <dbReference type="ARBA" id="ARBA00023136"/>
    </source>
</evidence>
<evidence type="ECO:0000256" key="3">
    <source>
        <dbReference type="ARBA" id="ARBA00022692"/>
    </source>
</evidence>
<evidence type="ECO:0000256" key="1">
    <source>
        <dbReference type="ARBA" id="ARBA00004128"/>
    </source>
</evidence>
<protein>
    <submittedName>
        <fullName evidence="8">SPX domain-containing protein</fullName>
    </submittedName>
</protein>
<evidence type="ECO:0000256" key="4">
    <source>
        <dbReference type="ARBA" id="ARBA00022989"/>
    </source>
</evidence>
<dbReference type="PANTHER" id="PTHR46140:SF1">
    <property type="entry name" value="VACUOLAR TRANSPORTER CHAPERONE COMPLEX SUBUNIT 4-RELATED"/>
    <property type="match status" value="1"/>
</dbReference>
<evidence type="ECO:0000313" key="9">
    <source>
        <dbReference type="Proteomes" id="UP001610728"/>
    </source>
</evidence>
<gene>
    <name evidence="8" type="ORF">HOO65_060509</name>
</gene>
<comment type="caution">
    <text evidence="8">The sequence shown here is derived from an EMBL/GenBank/DDBJ whole genome shotgun (WGS) entry which is preliminary data.</text>
</comment>
<keyword evidence="2" id="KW-0926">Vacuole</keyword>
<dbReference type="CDD" id="cd14474">
    <property type="entry name" value="SPX_YDR089W"/>
    <property type="match status" value="1"/>
</dbReference>
<organism evidence="8 9">
    <name type="scientific">Ceratocystis lukuohia</name>
    <dbReference type="NCBI Taxonomy" id="2019550"/>
    <lineage>
        <taxon>Eukaryota</taxon>
        <taxon>Fungi</taxon>
        <taxon>Dikarya</taxon>
        <taxon>Ascomycota</taxon>
        <taxon>Pezizomycotina</taxon>
        <taxon>Sordariomycetes</taxon>
        <taxon>Hypocreomycetidae</taxon>
        <taxon>Microascales</taxon>
        <taxon>Ceratocystidaceae</taxon>
        <taxon>Ceratocystis</taxon>
    </lineage>
</organism>
<proteinExistence type="predicted"/>
<keyword evidence="3 6" id="KW-0812">Transmembrane</keyword>
<dbReference type="Proteomes" id="UP001610728">
    <property type="component" value="Unassembled WGS sequence"/>
</dbReference>
<evidence type="ECO:0000313" key="8">
    <source>
        <dbReference type="EMBL" id="KAL2886679.1"/>
    </source>
</evidence>
<keyword evidence="9" id="KW-1185">Reference proteome</keyword>
<evidence type="ECO:0000259" key="7">
    <source>
        <dbReference type="PROSITE" id="PS51382"/>
    </source>
</evidence>
<feature type="transmembrane region" description="Helical" evidence="6">
    <location>
        <begin position="361"/>
        <end position="385"/>
    </location>
</feature>
<keyword evidence="4 6" id="KW-1133">Transmembrane helix</keyword>
<dbReference type="PANTHER" id="PTHR46140">
    <property type="entry name" value="VACUOLAR TRANSPORTER CHAPERONE 1-RELATED"/>
    <property type="match status" value="1"/>
</dbReference>
<dbReference type="InterPro" id="IPR051572">
    <property type="entry name" value="VTC_Complex_Subunit"/>
</dbReference>
<keyword evidence="5 6" id="KW-0472">Membrane</keyword>
<accession>A0ABR4MEI8</accession>